<sequence length="445" mass="51969">MMSSLLSSLYASAKRFLSSLFHVFMDMHETEGDAEQTRLPRLPDEIWFRILTHVPAEDLQRLKSVSTSWWKEITSKKFAASHLERWRSNSPCGIIAITVPRNLSNIIFGEGVAISYLNLELNGKDERVQSRSLRLECLVNYLIHRHGMRKYSELRIDVLDSCDGIILVAIFGYYFFENTILLLVFNPVTRCYKLLPFWKSKFKRPYIEDHRWRIICSSTIGRYKIIGWIACVEFLDCHVCDFELHKQQEEGNWVSWKELRCPPMYCRSFINANLYANGKLYWLSVHKYRLGQEHVKAAALLSLDIATEEFNIVASGFPEPYPKRTSYPTHRLASNGRFYHVHYQSPNTMEIWVLDNFDNPVWTRQRAISLPCLGYDVDGDEYLVPVAILDGEEYLIMAKEWTEMFACDMRSGEWREIAMVDFDQLAPPGGQPYYVCHTDSLISWD</sequence>
<comment type="caution">
    <text evidence="2">The sequence shown here is derived from an EMBL/GenBank/DDBJ whole genome shotgun (WGS) entry which is preliminary data.</text>
</comment>
<dbReference type="Gene3D" id="1.20.1280.50">
    <property type="match status" value="1"/>
</dbReference>
<dbReference type="InterPro" id="IPR013187">
    <property type="entry name" value="F-box-assoc_dom_typ3"/>
</dbReference>
<dbReference type="PANTHER" id="PTHR31672:SF11">
    <property type="entry name" value="F-BOX PROTEIN CPR1-LIKE ISOFORM X2"/>
    <property type="match status" value="1"/>
</dbReference>
<dbReference type="NCBIfam" id="TIGR01640">
    <property type="entry name" value="F_box_assoc_1"/>
    <property type="match status" value="1"/>
</dbReference>
<dbReference type="Pfam" id="PF08268">
    <property type="entry name" value="FBA_3"/>
    <property type="match status" value="1"/>
</dbReference>
<dbReference type="SUPFAM" id="SSF81383">
    <property type="entry name" value="F-box domain"/>
    <property type="match status" value="1"/>
</dbReference>
<evidence type="ECO:0000313" key="3">
    <source>
        <dbReference type="Proteomes" id="UP000197138"/>
    </source>
</evidence>
<evidence type="ECO:0000313" key="2">
    <source>
        <dbReference type="EMBL" id="OWM74503.1"/>
    </source>
</evidence>
<dbReference type="Pfam" id="PF00646">
    <property type="entry name" value="F-box"/>
    <property type="match status" value="1"/>
</dbReference>
<dbReference type="InterPro" id="IPR017451">
    <property type="entry name" value="F-box-assoc_interact_dom"/>
</dbReference>
<gene>
    <name evidence="2" type="ORF">CDL15_Pgr004006</name>
</gene>
<dbReference type="InterPro" id="IPR036047">
    <property type="entry name" value="F-box-like_dom_sf"/>
</dbReference>
<dbReference type="AlphaFoldDB" id="A0A218WPH5"/>
<proteinExistence type="predicted"/>
<dbReference type="PANTHER" id="PTHR31672">
    <property type="entry name" value="BNACNNG10540D PROTEIN"/>
    <property type="match status" value="1"/>
</dbReference>
<dbReference type="EMBL" id="MTKT01003769">
    <property type="protein sequence ID" value="OWM74503.1"/>
    <property type="molecule type" value="Genomic_DNA"/>
</dbReference>
<evidence type="ECO:0000259" key="1">
    <source>
        <dbReference type="PROSITE" id="PS50181"/>
    </source>
</evidence>
<reference evidence="3" key="1">
    <citation type="journal article" date="2017" name="Plant J.">
        <title>The pomegranate (Punica granatum L.) genome and the genomics of punicalagin biosynthesis.</title>
        <authorList>
            <person name="Qin G."/>
            <person name="Xu C."/>
            <person name="Ming R."/>
            <person name="Tang H."/>
            <person name="Guyot R."/>
            <person name="Kramer E.M."/>
            <person name="Hu Y."/>
            <person name="Yi X."/>
            <person name="Qi Y."/>
            <person name="Xu X."/>
            <person name="Gao Z."/>
            <person name="Pan H."/>
            <person name="Jian J."/>
            <person name="Tian Y."/>
            <person name="Yue Z."/>
            <person name="Xu Y."/>
        </authorList>
    </citation>
    <scope>NUCLEOTIDE SEQUENCE [LARGE SCALE GENOMIC DNA]</scope>
    <source>
        <strain evidence="3">cv. Dabenzi</strain>
    </source>
</reference>
<dbReference type="PROSITE" id="PS50181">
    <property type="entry name" value="FBOX"/>
    <property type="match status" value="1"/>
</dbReference>
<dbReference type="InterPro" id="IPR050796">
    <property type="entry name" value="SCF_F-box_component"/>
</dbReference>
<feature type="domain" description="F-box" evidence="1">
    <location>
        <begin position="36"/>
        <end position="89"/>
    </location>
</feature>
<name>A0A218WPH5_PUNGR</name>
<organism evidence="2 3">
    <name type="scientific">Punica granatum</name>
    <name type="common">Pomegranate</name>
    <dbReference type="NCBI Taxonomy" id="22663"/>
    <lineage>
        <taxon>Eukaryota</taxon>
        <taxon>Viridiplantae</taxon>
        <taxon>Streptophyta</taxon>
        <taxon>Embryophyta</taxon>
        <taxon>Tracheophyta</taxon>
        <taxon>Spermatophyta</taxon>
        <taxon>Magnoliopsida</taxon>
        <taxon>eudicotyledons</taxon>
        <taxon>Gunneridae</taxon>
        <taxon>Pentapetalae</taxon>
        <taxon>rosids</taxon>
        <taxon>malvids</taxon>
        <taxon>Myrtales</taxon>
        <taxon>Lythraceae</taxon>
        <taxon>Punica</taxon>
    </lineage>
</organism>
<dbReference type="InterPro" id="IPR001810">
    <property type="entry name" value="F-box_dom"/>
</dbReference>
<accession>A0A218WPH5</accession>
<protein>
    <recommendedName>
        <fullName evidence="1">F-box domain-containing protein</fullName>
    </recommendedName>
</protein>
<dbReference type="Proteomes" id="UP000197138">
    <property type="component" value="Unassembled WGS sequence"/>
</dbReference>